<reference evidence="11 12" key="1">
    <citation type="journal article" date="2019" name="Int. J. Syst. Evol. Microbiol.">
        <title>The Global Catalogue of Microorganisms (GCM) 10K type strain sequencing project: providing services to taxonomists for standard genome sequencing and annotation.</title>
        <authorList>
            <consortium name="The Broad Institute Genomics Platform"/>
            <consortium name="The Broad Institute Genome Sequencing Center for Infectious Disease"/>
            <person name="Wu L."/>
            <person name="Ma J."/>
        </authorList>
    </citation>
    <scope>NUCLEOTIDE SEQUENCE [LARGE SCALE GENOMIC DNA]</scope>
    <source>
        <strain evidence="11 12">JCM 14718</strain>
    </source>
</reference>
<dbReference type="Gene3D" id="3.40.50.300">
    <property type="entry name" value="P-loop containing nucleotide triphosphate hydrolases"/>
    <property type="match status" value="1"/>
</dbReference>
<evidence type="ECO:0000256" key="9">
    <source>
        <dbReference type="ARBA" id="ARBA00023136"/>
    </source>
</evidence>
<evidence type="ECO:0000259" key="10">
    <source>
        <dbReference type="PROSITE" id="PS50893"/>
    </source>
</evidence>
<dbReference type="PANTHER" id="PTHR42771">
    <property type="entry name" value="IRON(3+)-HYDROXAMATE IMPORT ATP-BINDING PROTEIN FHUC"/>
    <property type="match status" value="1"/>
</dbReference>
<comment type="caution">
    <text evidence="11">The sequence shown here is derived from an EMBL/GenBank/DDBJ whole genome shotgun (WGS) entry which is preliminary data.</text>
</comment>
<keyword evidence="12" id="KW-1185">Reference proteome</keyword>
<evidence type="ECO:0000256" key="3">
    <source>
        <dbReference type="ARBA" id="ARBA00022475"/>
    </source>
</evidence>
<evidence type="ECO:0000256" key="6">
    <source>
        <dbReference type="ARBA" id="ARBA00022840"/>
    </source>
</evidence>
<dbReference type="PROSITE" id="PS50893">
    <property type="entry name" value="ABC_TRANSPORTER_2"/>
    <property type="match status" value="1"/>
</dbReference>
<dbReference type="PROSITE" id="PS00211">
    <property type="entry name" value="ABC_TRANSPORTER_1"/>
    <property type="match status" value="1"/>
</dbReference>
<keyword evidence="5" id="KW-0547">Nucleotide-binding</keyword>
<dbReference type="InterPro" id="IPR027417">
    <property type="entry name" value="P-loop_NTPase"/>
</dbReference>
<organism evidence="11 12">
    <name type="scientific">Fodinicola feengrottensis</name>
    <dbReference type="NCBI Taxonomy" id="435914"/>
    <lineage>
        <taxon>Bacteria</taxon>
        <taxon>Bacillati</taxon>
        <taxon>Actinomycetota</taxon>
        <taxon>Actinomycetes</taxon>
        <taxon>Mycobacteriales</taxon>
        <taxon>Fodinicola</taxon>
    </lineage>
</organism>
<proteinExistence type="predicted"/>
<keyword evidence="7" id="KW-0408">Iron</keyword>
<evidence type="ECO:0000256" key="2">
    <source>
        <dbReference type="ARBA" id="ARBA00022448"/>
    </source>
</evidence>
<dbReference type="PANTHER" id="PTHR42771:SF2">
    <property type="entry name" value="IRON(3+)-HYDROXAMATE IMPORT ATP-BINDING PROTEIN FHUC"/>
    <property type="match status" value="1"/>
</dbReference>
<protein>
    <submittedName>
        <fullName evidence="11">ABC transporter ATP-binding protein</fullName>
    </submittedName>
</protein>
<dbReference type="InterPro" id="IPR003439">
    <property type="entry name" value="ABC_transporter-like_ATP-bd"/>
</dbReference>
<evidence type="ECO:0000256" key="5">
    <source>
        <dbReference type="ARBA" id="ARBA00022741"/>
    </source>
</evidence>
<dbReference type="InterPro" id="IPR051535">
    <property type="entry name" value="Siderophore_ABC-ATPase"/>
</dbReference>
<keyword evidence="3" id="KW-1003">Cell membrane</keyword>
<dbReference type="InterPro" id="IPR017871">
    <property type="entry name" value="ABC_transporter-like_CS"/>
</dbReference>
<dbReference type="Proteomes" id="UP001500618">
    <property type="component" value="Unassembled WGS sequence"/>
</dbReference>
<feature type="domain" description="ABC transporter" evidence="10">
    <location>
        <begin position="8"/>
        <end position="244"/>
    </location>
</feature>
<dbReference type="Pfam" id="PF00005">
    <property type="entry name" value="ABC_tran"/>
    <property type="match status" value="1"/>
</dbReference>
<dbReference type="SMART" id="SM00382">
    <property type="entry name" value="AAA"/>
    <property type="match status" value="1"/>
</dbReference>
<dbReference type="GO" id="GO:0005524">
    <property type="term" value="F:ATP binding"/>
    <property type="evidence" value="ECO:0007669"/>
    <property type="project" value="UniProtKB-KW"/>
</dbReference>
<dbReference type="EMBL" id="BAAANY010000009">
    <property type="protein sequence ID" value="GAA1676710.1"/>
    <property type="molecule type" value="Genomic_DNA"/>
</dbReference>
<evidence type="ECO:0000313" key="12">
    <source>
        <dbReference type="Proteomes" id="UP001500618"/>
    </source>
</evidence>
<evidence type="ECO:0000256" key="4">
    <source>
        <dbReference type="ARBA" id="ARBA00022496"/>
    </source>
</evidence>
<accession>A0ABN2GUI4</accession>
<keyword evidence="8" id="KW-0406">Ion transport</keyword>
<evidence type="ECO:0000256" key="1">
    <source>
        <dbReference type="ARBA" id="ARBA00004202"/>
    </source>
</evidence>
<comment type="subcellular location">
    <subcellularLocation>
        <location evidence="1">Cell membrane</location>
        <topology evidence="1">Peripheral membrane protein</topology>
    </subcellularLocation>
</comment>
<evidence type="ECO:0000256" key="8">
    <source>
        <dbReference type="ARBA" id="ARBA00023065"/>
    </source>
</evidence>
<dbReference type="InterPro" id="IPR003593">
    <property type="entry name" value="AAA+_ATPase"/>
</dbReference>
<gene>
    <name evidence="11" type="ORF">GCM10009765_27560</name>
</gene>
<keyword evidence="6 11" id="KW-0067">ATP-binding</keyword>
<keyword evidence="4" id="KW-0410">Iron transport</keyword>
<keyword evidence="9" id="KW-0472">Membrane</keyword>
<keyword evidence="2" id="KW-0813">Transport</keyword>
<dbReference type="SUPFAM" id="SSF52540">
    <property type="entry name" value="P-loop containing nucleoside triphosphate hydrolases"/>
    <property type="match status" value="1"/>
</dbReference>
<dbReference type="CDD" id="cd03214">
    <property type="entry name" value="ABC_Iron-Siderophores_B12_Hemin"/>
    <property type="match status" value="1"/>
</dbReference>
<evidence type="ECO:0000256" key="7">
    <source>
        <dbReference type="ARBA" id="ARBA00023004"/>
    </source>
</evidence>
<dbReference type="RefSeq" id="WP_163573745.1">
    <property type="nucleotide sequence ID" value="NZ_BAAANY010000009.1"/>
</dbReference>
<name>A0ABN2GUI4_9ACTN</name>
<evidence type="ECO:0000313" key="11">
    <source>
        <dbReference type="EMBL" id="GAA1676710.1"/>
    </source>
</evidence>
<sequence length="266" mass="28066">MPATVPLLELRGVAVGYAERLVLQDIDLAVPAGSVTAILGANGSGKSTLLRTAARLHKLAAGSIRVGGTELSELSAGALARRLAFLPQSALVPPGVSVRELVGYGRTPHQGLLGRASGTDREAVDEALARTRLSDLADRTVDALSGGERQRAWIAMALAQRTDVLLLDEPTTFLDLRHQSEVLDLLHDLAADAGKAVVAVLHDLNHAAAVADQVVLVGDGRLIAAGRPAEVITTEHIRAGYRLEVAVDTDPETGTPVCRPYRLNHY</sequence>